<gene>
    <name evidence="2" type="ORF">Pmar_PMAR001876</name>
</gene>
<reference evidence="2 3" key="1">
    <citation type="submission" date="2008-07" db="EMBL/GenBank/DDBJ databases">
        <authorList>
            <person name="El-Sayed N."/>
            <person name="Caler E."/>
            <person name="Inman J."/>
            <person name="Amedeo P."/>
            <person name="Hass B."/>
            <person name="Wortman J."/>
        </authorList>
    </citation>
    <scope>NUCLEOTIDE SEQUENCE [LARGE SCALE GENOMIC DNA]</scope>
    <source>
        <strain evidence="3">ATCC 50983 / TXsc</strain>
    </source>
</reference>
<dbReference type="EMBL" id="GG681697">
    <property type="protein sequence ID" value="EER04366.1"/>
    <property type="molecule type" value="Genomic_DNA"/>
</dbReference>
<name>C5LFY5_PERM5</name>
<feature type="region of interest" description="Disordered" evidence="1">
    <location>
        <begin position="1"/>
        <end position="35"/>
    </location>
</feature>
<accession>C5LFY5</accession>
<evidence type="ECO:0000256" key="1">
    <source>
        <dbReference type="SAM" id="MobiDB-lite"/>
    </source>
</evidence>
<proteinExistence type="predicted"/>
<organism evidence="3">
    <name type="scientific">Perkinsus marinus (strain ATCC 50983 / TXsc)</name>
    <dbReference type="NCBI Taxonomy" id="423536"/>
    <lineage>
        <taxon>Eukaryota</taxon>
        <taxon>Sar</taxon>
        <taxon>Alveolata</taxon>
        <taxon>Perkinsozoa</taxon>
        <taxon>Perkinsea</taxon>
        <taxon>Perkinsida</taxon>
        <taxon>Perkinsidae</taxon>
        <taxon>Perkinsus</taxon>
    </lineage>
</organism>
<sequence>MEMRETSIGDVAERKMFKNQNTRTATWSTKSSDSMKISTLQPAEMKFEGSESGDMRLRGIVNSLKAKIRAMEKQRDLEHAIMEEFRLEAGQEKFTERRVLFLKVGSPSGLTRFSI</sequence>
<evidence type="ECO:0000313" key="2">
    <source>
        <dbReference type="EMBL" id="EER04366.1"/>
    </source>
</evidence>
<dbReference type="AlphaFoldDB" id="C5LFY5"/>
<dbReference type="OrthoDB" id="10614634at2759"/>
<feature type="compositionally biased region" description="Basic and acidic residues" evidence="1">
    <location>
        <begin position="1"/>
        <end position="16"/>
    </location>
</feature>
<dbReference type="RefSeq" id="XP_002772550.1">
    <property type="nucleotide sequence ID" value="XM_002772504.1"/>
</dbReference>
<feature type="compositionally biased region" description="Polar residues" evidence="1">
    <location>
        <begin position="18"/>
        <end position="35"/>
    </location>
</feature>
<protein>
    <submittedName>
        <fullName evidence="2">Uncharacterized protein</fullName>
    </submittedName>
</protein>
<dbReference type="Proteomes" id="UP000007800">
    <property type="component" value="Unassembled WGS sequence"/>
</dbReference>
<dbReference type="GeneID" id="9037019"/>
<dbReference type="InParanoid" id="C5LFY5"/>
<keyword evidence="3" id="KW-1185">Reference proteome</keyword>
<evidence type="ECO:0000313" key="3">
    <source>
        <dbReference type="Proteomes" id="UP000007800"/>
    </source>
</evidence>